<name>A0ABW5LFZ4_9FLAO</name>
<protein>
    <submittedName>
        <fullName evidence="4">GNAT family N-acetyltransferase</fullName>
        <ecNumber evidence="4">2.3.-.-</ecNumber>
    </submittedName>
</protein>
<keyword evidence="2 4" id="KW-0012">Acyltransferase</keyword>
<proteinExistence type="predicted"/>
<dbReference type="Gene3D" id="3.40.630.30">
    <property type="match status" value="1"/>
</dbReference>
<accession>A0ABW5LFZ4</accession>
<dbReference type="PROSITE" id="PS51186">
    <property type="entry name" value="GNAT"/>
    <property type="match status" value="1"/>
</dbReference>
<comment type="caution">
    <text evidence="4">The sequence shown here is derived from an EMBL/GenBank/DDBJ whole genome shotgun (WGS) entry which is preliminary data.</text>
</comment>
<dbReference type="InterPro" id="IPR045039">
    <property type="entry name" value="NSI-like"/>
</dbReference>
<dbReference type="PANTHER" id="PTHR43626">
    <property type="entry name" value="ACYL-COA N-ACYLTRANSFERASE"/>
    <property type="match status" value="1"/>
</dbReference>
<gene>
    <name evidence="4" type="ORF">ACFSR1_14145</name>
</gene>
<dbReference type="GO" id="GO:0016746">
    <property type="term" value="F:acyltransferase activity"/>
    <property type="evidence" value="ECO:0007669"/>
    <property type="project" value="UniProtKB-KW"/>
</dbReference>
<keyword evidence="1 4" id="KW-0808">Transferase</keyword>
<dbReference type="InterPro" id="IPR016181">
    <property type="entry name" value="Acyl_CoA_acyltransferase"/>
</dbReference>
<evidence type="ECO:0000256" key="1">
    <source>
        <dbReference type="ARBA" id="ARBA00022679"/>
    </source>
</evidence>
<keyword evidence="5" id="KW-1185">Reference proteome</keyword>
<dbReference type="PANTHER" id="PTHR43626:SF4">
    <property type="entry name" value="GCN5-RELATED N-ACETYLTRANSFERASE 2, CHLOROPLASTIC"/>
    <property type="match status" value="1"/>
</dbReference>
<dbReference type="EC" id="2.3.-.-" evidence="4"/>
<organism evidence="4 5">
    <name type="scientific">Aquimarina rubra</name>
    <dbReference type="NCBI Taxonomy" id="1920033"/>
    <lineage>
        <taxon>Bacteria</taxon>
        <taxon>Pseudomonadati</taxon>
        <taxon>Bacteroidota</taxon>
        <taxon>Flavobacteriia</taxon>
        <taxon>Flavobacteriales</taxon>
        <taxon>Flavobacteriaceae</taxon>
        <taxon>Aquimarina</taxon>
    </lineage>
</organism>
<dbReference type="SUPFAM" id="SSF55729">
    <property type="entry name" value="Acyl-CoA N-acyltransferases (Nat)"/>
    <property type="match status" value="1"/>
</dbReference>
<evidence type="ECO:0000313" key="4">
    <source>
        <dbReference type="EMBL" id="MFD2563817.1"/>
    </source>
</evidence>
<dbReference type="EMBL" id="JBHULE010000019">
    <property type="protein sequence ID" value="MFD2563817.1"/>
    <property type="molecule type" value="Genomic_DNA"/>
</dbReference>
<feature type="domain" description="N-acetyltransferase" evidence="3">
    <location>
        <begin position="3"/>
        <end position="130"/>
    </location>
</feature>
<dbReference type="RefSeq" id="WP_378293567.1">
    <property type="nucleotide sequence ID" value="NZ_JBHULE010000019.1"/>
</dbReference>
<reference evidence="5" key="1">
    <citation type="journal article" date="2019" name="Int. J. Syst. Evol. Microbiol.">
        <title>The Global Catalogue of Microorganisms (GCM) 10K type strain sequencing project: providing services to taxonomists for standard genome sequencing and annotation.</title>
        <authorList>
            <consortium name="The Broad Institute Genomics Platform"/>
            <consortium name="The Broad Institute Genome Sequencing Center for Infectious Disease"/>
            <person name="Wu L."/>
            <person name="Ma J."/>
        </authorList>
    </citation>
    <scope>NUCLEOTIDE SEQUENCE [LARGE SCALE GENOMIC DNA]</scope>
    <source>
        <strain evidence="5">KCTC 52274</strain>
    </source>
</reference>
<dbReference type="InterPro" id="IPR000182">
    <property type="entry name" value="GNAT_dom"/>
</dbReference>
<sequence length="130" mass="14957">MEYIITRNELPIAEELRNLFLQTSWAKERSLNDIRLLLQNTTVFIVMRDTNTEQLIGFGRALSDGVYRALLDDIVVDTVYRKQGLGKRIVKELLDQLLGVEQIFLNTKPDLAAFYNQFGFAKSEVLTMSL</sequence>
<evidence type="ECO:0000256" key="2">
    <source>
        <dbReference type="ARBA" id="ARBA00023315"/>
    </source>
</evidence>
<evidence type="ECO:0000259" key="3">
    <source>
        <dbReference type="PROSITE" id="PS51186"/>
    </source>
</evidence>
<dbReference type="Proteomes" id="UP001597319">
    <property type="component" value="Unassembled WGS sequence"/>
</dbReference>
<dbReference type="Pfam" id="PF13508">
    <property type="entry name" value="Acetyltransf_7"/>
    <property type="match status" value="1"/>
</dbReference>
<evidence type="ECO:0000313" key="5">
    <source>
        <dbReference type="Proteomes" id="UP001597319"/>
    </source>
</evidence>